<organism evidence="3">
    <name type="scientific">Medioppia subpectinata</name>
    <dbReference type="NCBI Taxonomy" id="1979941"/>
    <lineage>
        <taxon>Eukaryota</taxon>
        <taxon>Metazoa</taxon>
        <taxon>Ecdysozoa</taxon>
        <taxon>Arthropoda</taxon>
        <taxon>Chelicerata</taxon>
        <taxon>Arachnida</taxon>
        <taxon>Acari</taxon>
        <taxon>Acariformes</taxon>
        <taxon>Sarcoptiformes</taxon>
        <taxon>Oribatida</taxon>
        <taxon>Brachypylina</taxon>
        <taxon>Oppioidea</taxon>
        <taxon>Oppiidae</taxon>
        <taxon>Medioppia</taxon>
    </lineage>
</organism>
<dbReference type="InterPro" id="IPR055470">
    <property type="entry name" value="DUF7042"/>
</dbReference>
<dbReference type="InterPro" id="IPR055471">
    <property type="entry name" value="DUF7043"/>
</dbReference>
<dbReference type="EMBL" id="OC880533">
    <property type="protein sequence ID" value="CAD7641828.1"/>
    <property type="molecule type" value="Genomic_DNA"/>
</dbReference>
<dbReference type="PANTHER" id="PTHR22255">
    <property type="entry name" value="LP06548P"/>
    <property type="match status" value="1"/>
</dbReference>
<protein>
    <submittedName>
        <fullName evidence="3">Uncharacterized protein</fullName>
    </submittedName>
</protein>
<dbReference type="Pfam" id="PF23070">
    <property type="entry name" value="DUF7043"/>
    <property type="match status" value="1"/>
</dbReference>
<gene>
    <name evidence="3" type="ORF">OSB1V03_LOCUS18855</name>
</gene>
<evidence type="ECO:0000313" key="3">
    <source>
        <dbReference type="EMBL" id="CAD7641828.1"/>
    </source>
</evidence>
<feature type="domain" description="DUF7042" evidence="1">
    <location>
        <begin position="1"/>
        <end position="84"/>
    </location>
</feature>
<dbReference type="EMBL" id="CAJPIZ010025958">
    <property type="protein sequence ID" value="CAG2118905.1"/>
    <property type="molecule type" value="Genomic_DNA"/>
</dbReference>
<dbReference type="PANTHER" id="PTHR22255:SF1">
    <property type="entry name" value="LD32918P"/>
    <property type="match status" value="1"/>
</dbReference>
<evidence type="ECO:0000259" key="1">
    <source>
        <dbReference type="Pfam" id="PF23069"/>
    </source>
</evidence>
<dbReference type="GO" id="GO:0042060">
    <property type="term" value="P:wound healing"/>
    <property type="evidence" value="ECO:0007669"/>
    <property type="project" value="TreeGrafter"/>
</dbReference>
<feature type="domain" description="DUF7043" evidence="2">
    <location>
        <begin position="93"/>
        <end position="204"/>
    </location>
</feature>
<accession>A0A7R9LHP2</accession>
<sequence>MNYRKCTGMQDTEDAEVQFKCLGDWYVGKNHYFAVVNSRESRIEEKYRCFLANRDDDVFLSVSITAECNTLRSPQEGPERLRLFPVKTEVVPAKCTLPQNFTGIWVNTANFDAEVSINATFMIEKWRPDTGRVKQEVYVCQERRGTRFVMARLGINGCQKDFVCYDFVSRHHNIIRYRKGQPMIIDTFATVCAWNMFNDDEEWKYDLMIAKNPISIKCPIAGKFRFQQSGDIHFETRIRGGVTQMPRPNVYCKENISDFSVCDADKKIIEIDSNYCISVDHFGRPVDIYSEPDYKMQCIGFWKENLKSYLITYDPLDAYSKYRCWVYQRADLNVILMSLSVGAFCHIKQDVRSGFSAEGAQIALSMSEYEREHDDCPMYFDDGSNPYIEVVDQVTVLKATSGAHLMNQSTTITLIFVSFVFHTKILFSIL</sequence>
<feature type="domain" description="DUF7042" evidence="1">
    <location>
        <begin position="215"/>
        <end position="354"/>
    </location>
</feature>
<dbReference type="Proteomes" id="UP000759131">
    <property type="component" value="Unassembled WGS sequence"/>
</dbReference>
<evidence type="ECO:0000259" key="2">
    <source>
        <dbReference type="Pfam" id="PF23070"/>
    </source>
</evidence>
<proteinExistence type="predicted"/>
<name>A0A7R9LHP2_9ACAR</name>
<keyword evidence="4" id="KW-1185">Reference proteome</keyword>
<dbReference type="AlphaFoldDB" id="A0A7R9LHP2"/>
<dbReference type="OrthoDB" id="9982946at2759"/>
<evidence type="ECO:0000313" key="4">
    <source>
        <dbReference type="Proteomes" id="UP000759131"/>
    </source>
</evidence>
<dbReference type="Pfam" id="PF23069">
    <property type="entry name" value="DUF7042"/>
    <property type="match status" value="2"/>
</dbReference>
<reference evidence="3" key="1">
    <citation type="submission" date="2020-11" db="EMBL/GenBank/DDBJ databases">
        <authorList>
            <person name="Tran Van P."/>
        </authorList>
    </citation>
    <scope>NUCLEOTIDE SEQUENCE</scope>
</reference>